<feature type="binding site" evidence="7 10">
    <location>
        <position position="289"/>
    </location>
    <ligand>
        <name>Mg(2+)</name>
        <dbReference type="ChEBI" id="CHEBI:18420"/>
    </ligand>
</feature>
<evidence type="ECO:0000256" key="4">
    <source>
        <dbReference type="ARBA" id="ARBA00022679"/>
    </source>
</evidence>
<evidence type="ECO:0000256" key="10">
    <source>
        <dbReference type="PIRSR" id="PIRSR000485-2"/>
    </source>
</evidence>
<dbReference type="InterPro" id="IPR017932">
    <property type="entry name" value="GATase_2_dom"/>
</dbReference>
<evidence type="ECO:0000256" key="8">
    <source>
        <dbReference type="PIRNR" id="PIRNR000485"/>
    </source>
</evidence>
<dbReference type="Gene3D" id="3.60.20.10">
    <property type="entry name" value="Glutamine Phosphoribosylpyrophosphate, subunit 1, domain 1"/>
    <property type="match status" value="1"/>
</dbReference>
<dbReference type="PIRSF" id="PIRSF000485">
    <property type="entry name" value="Amd_phspho_trans"/>
    <property type="match status" value="1"/>
</dbReference>
<dbReference type="HOGENOM" id="CLU_022389_3_1_2"/>
<dbReference type="InterPro" id="IPR000836">
    <property type="entry name" value="PRTase_dom"/>
</dbReference>
<proteinExistence type="inferred from homology"/>
<evidence type="ECO:0000256" key="1">
    <source>
        <dbReference type="ARBA" id="ARBA00005209"/>
    </source>
</evidence>
<sequence>MVAMREKCGIFATLSENSAKKAYYALLALQHRGQESAGISVWRHRIRTVSGPGLVQDVFKGPVLAKIKSNLAIAHVRYSTSGSLNETQPLETECCGMRIAVAHNGTLTNFRPLRERYEKLGVRFRHSVDSELLGISFLWHLHETGDEFEAMRAVFGEVKGAYSVALLFDGKILVARDPVGFRPLSYGTGDGHYFASEDSALRLFVNESENGEIRDVEPGEVFLLSENGVESKVLARESHHHCVFEYIYFARPDSVLDRTNVYSARVRMGVELARESPAEADVVIAVPDSGRAAALGFSRESGIPYAEGLIKNRYIGRTFITPGQFNRELKVKLKLSPVREVIAGKRVVLVDDSIVRGTTMKRIVAMLRKAGAREVHVRIASPPIRYPCYMGIDIPTRHELIAAFGGVEKVREAIGADSLAYLSVEGLKRAVGREDLCLACLTGEYPEWAFRF</sequence>
<comment type="function">
    <text evidence="7">Catalyzes the formation of phosphoribosylamine from phosphoribosylpyrophosphate (PRPP) and glutamine.</text>
</comment>
<keyword evidence="7" id="KW-0004">4Fe-4S</keyword>
<dbReference type="Pfam" id="PF13522">
    <property type="entry name" value="GATase_6"/>
    <property type="match status" value="1"/>
</dbReference>
<dbReference type="PROSITE" id="PS51278">
    <property type="entry name" value="GATASE_TYPE_2"/>
    <property type="match status" value="1"/>
</dbReference>
<feature type="binding site" evidence="7 11">
    <location>
        <position position="242"/>
    </location>
    <ligand>
        <name>[4Fe-4S] cluster</name>
        <dbReference type="ChEBI" id="CHEBI:49883"/>
    </ligand>
</feature>
<dbReference type="Gene3D" id="3.40.50.2020">
    <property type="match status" value="1"/>
</dbReference>
<keyword evidence="4 7" id="KW-0808">Transferase</keyword>
<comment type="cofactor">
    <cofactor evidence="7 11">
        <name>[4Fe-4S] cluster</name>
        <dbReference type="ChEBI" id="CHEBI:49883"/>
    </cofactor>
    <text evidence="7 11">Binds 1 [4Fe-4S] cluster per subunit.</text>
</comment>
<dbReference type="NCBIfam" id="TIGR01134">
    <property type="entry name" value="purF"/>
    <property type="match status" value="1"/>
</dbReference>
<feature type="binding site" evidence="7 11">
    <location>
        <position position="440"/>
    </location>
    <ligand>
        <name>[4Fe-4S] cluster</name>
        <dbReference type="ChEBI" id="CHEBI:49883"/>
    </ligand>
</feature>
<keyword evidence="7 11" id="KW-0411">Iron-sulfur</keyword>
<feature type="binding site" evidence="7 11">
    <location>
        <position position="437"/>
    </location>
    <ligand>
        <name>[4Fe-4S] cluster</name>
        <dbReference type="ChEBI" id="CHEBI:49883"/>
    </ligand>
</feature>
<dbReference type="EC" id="2.4.2.14" evidence="7"/>
<dbReference type="CDD" id="cd06223">
    <property type="entry name" value="PRTases_typeI"/>
    <property type="match status" value="1"/>
</dbReference>
<dbReference type="MEROPS" id="C44.001"/>
<dbReference type="SUPFAM" id="SSF56235">
    <property type="entry name" value="N-terminal nucleophile aminohydrolases (Ntn hydrolases)"/>
    <property type="match status" value="1"/>
</dbReference>
<name>C5A4H4_THEGJ</name>
<keyword evidence="5 7" id="KW-0658">Purine biosynthesis</keyword>
<evidence type="ECO:0000256" key="11">
    <source>
        <dbReference type="PIRSR" id="PIRSR000485-3"/>
    </source>
</evidence>
<accession>C5A4H4</accession>
<dbReference type="InterPro" id="IPR005854">
    <property type="entry name" value="PurF"/>
</dbReference>
<keyword evidence="7 10" id="KW-0460">Magnesium</keyword>
<dbReference type="GO" id="GO:0051539">
    <property type="term" value="F:4 iron, 4 sulfur cluster binding"/>
    <property type="evidence" value="ECO:0007669"/>
    <property type="project" value="UniProtKB-KW"/>
</dbReference>
<dbReference type="Proteomes" id="UP000001488">
    <property type="component" value="Chromosome"/>
</dbReference>
<feature type="binding site" evidence="7 10">
    <location>
        <position position="351"/>
    </location>
    <ligand>
        <name>Mg(2+)</name>
        <dbReference type="ChEBI" id="CHEBI:18420"/>
    </ligand>
</feature>
<dbReference type="InterPro" id="IPR029057">
    <property type="entry name" value="PRTase-like"/>
</dbReference>
<dbReference type="PaxDb" id="593117-TGAM_0634"/>
<comment type="pathway">
    <text evidence="1 7 8">Purine metabolism; IMP biosynthesis via de novo pathway; N(1)-(5-phospho-D-ribosyl)glycinamide from 5-phospho-alpha-D-ribose 1-diphosphate: step 1/2.</text>
</comment>
<dbReference type="Pfam" id="PF00156">
    <property type="entry name" value="Pribosyltran"/>
    <property type="match status" value="1"/>
</dbReference>
<dbReference type="PATRIC" id="fig|593117.10.peg.632"/>
<evidence type="ECO:0000256" key="3">
    <source>
        <dbReference type="ARBA" id="ARBA00022676"/>
    </source>
</evidence>
<organism evidence="13 14">
    <name type="scientific">Thermococcus gammatolerans (strain DSM 15229 / JCM 11827 / EJ3)</name>
    <dbReference type="NCBI Taxonomy" id="593117"/>
    <lineage>
        <taxon>Archaea</taxon>
        <taxon>Methanobacteriati</taxon>
        <taxon>Methanobacteriota</taxon>
        <taxon>Thermococci</taxon>
        <taxon>Thermococcales</taxon>
        <taxon>Thermococcaceae</taxon>
        <taxon>Thermococcus</taxon>
    </lineage>
</organism>
<keyword evidence="6 7" id="KW-0315">Glutamine amidotransferase</keyword>
<dbReference type="AlphaFoldDB" id="C5A4H4"/>
<evidence type="ECO:0000256" key="6">
    <source>
        <dbReference type="ARBA" id="ARBA00022962"/>
    </source>
</evidence>
<dbReference type="STRING" id="593117.TGAM_0634"/>
<feature type="active site" description="Nucleophile" evidence="7 9">
    <location>
        <position position="8"/>
    </location>
</feature>
<dbReference type="InterPro" id="IPR029055">
    <property type="entry name" value="Ntn_hydrolases_N"/>
</dbReference>
<dbReference type="EMBL" id="CP001398">
    <property type="protein sequence ID" value="ACS33136.1"/>
    <property type="molecule type" value="Genomic_DNA"/>
</dbReference>
<protein>
    <recommendedName>
        <fullName evidence="7">Amidophosphoribosyltransferase</fullName>
        <shortName evidence="7">ATase</shortName>
        <ecNumber evidence="7">2.4.2.14</ecNumber>
    </recommendedName>
    <alternativeName>
        <fullName evidence="7">Glutamine phosphoribosylpyrophosphate amidotransferase</fullName>
        <shortName evidence="7">GPATase</shortName>
    </alternativeName>
</protein>
<keyword evidence="7 10" id="KW-0479">Metal-binding</keyword>
<evidence type="ECO:0000256" key="7">
    <source>
        <dbReference type="HAMAP-Rule" id="MF_01931"/>
    </source>
</evidence>
<gene>
    <name evidence="7 13" type="primary">purF</name>
    <name evidence="13" type="ordered locus">TGAM_0634</name>
</gene>
<dbReference type="HAMAP" id="MF_01931">
    <property type="entry name" value="PurF"/>
    <property type="match status" value="1"/>
</dbReference>
<dbReference type="SUPFAM" id="SSF53271">
    <property type="entry name" value="PRTase-like"/>
    <property type="match status" value="1"/>
</dbReference>
<evidence type="ECO:0000256" key="2">
    <source>
        <dbReference type="ARBA" id="ARBA00010138"/>
    </source>
</evidence>
<keyword evidence="7 11" id="KW-0408">Iron</keyword>
<dbReference type="GO" id="GO:0009113">
    <property type="term" value="P:purine nucleobase biosynthetic process"/>
    <property type="evidence" value="ECO:0007669"/>
    <property type="project" value="UniProtKB-UniRule"/>
</dbReference>
<dbReference type="eggNOG" id="arCOG00093">
    <property type="taxonomic scope" value="Archaea"/>
</dbReference>
<feature type="binding site" evidence="7 11">
    <location>
        <position position="388"/>
    </location>
    <ligand>
        <name>[4Fe-4S] cluster</name>
        <dbReference type="ChEBI" id="CHEBI:49883"/>
    </ligand>
</feature>
<keyword evidence="3 7" id="KW-0328">Glycosyltransferase</keyword>
<evidence type="ECO:0000256" key="9">
    <source>
        <dbReference type="PIRSR" id="PIRSR000485-1"/>
    </source>
</evidence>
<dbReference type="GO" id="GO:0004044">
    <property type="term" value="F:amidophosphoribosyltransferase activity"/>
    <property type="evidence" value="ECO:0007669"/>
    <property type="project" value="UniProtKB-UniRule"/>
</dbReference>
<evidence type="ECO:0000259" key="12">
    <source>
        <dbReference type="PROSITE" id="PS51278"/>
    </source>
</evidence>
<dbReference type="PANTHER" id="PTHR11907">
    <property type="entry name" value="AMIDOPHOSPHORIBOSYLTRANSFERASE"/>
    <property type="match status" value="1"/>
</dbReference>
<evidence type="ECO:0000313" key="14">
    <source>
        <dbReference type="Proteomes" id="UP000001488"/>
    </source>
</evidence>
<feature type="binding site" evidence="7 10">
    <location>
        <position position="352"/>
    </location>
    <ligand>
        <name>Mg(2+)</name>
        <dbReference type="ChEBI" id="CHEBI:18420"/>
    </ligand>
</feature>
<feature type="domain" description="Glutamine amidotransferase type-2" evidence="12">
    <location>
        <begin position="8"/>
        <end position="227"/>
    </location>
</feature>
<comment type="catalytic activity">
    <reaction evidence="7 8">
        <text>5-phospho-beta-D-ribosylamine + L-glutamate + diphosphate = 5-phospho-alpha-D-ribose 1-diphosphate + L-glutamine + H2O</text>
        <dbReference type="Rhea" id="RHEA:14905"/>
        <dbReference type="ChEBI" id="CHEBI:15377"/>
        <dbReference type="ChEBI" id="CHEBI:29985"/>
        <dbReference type="ChEBI" id="CHEBI:33019"/>
        <dbReference type="ChEBI" id="CHEBI:58017"/>
        <dbReference type="ChEBI" id="CHEBI:58359"/>
        <dbReference type="ChEBI" id="CHEBI:58681"/>
        <dbReference type="EC" id="2.4.2.14"/>
    </reaction>
</comment>
<comment type="similarity">
    <text evidence="2 7 8">In the C-terminal section; belongs to the purine/pyrimidine phosphoribosyltransferase family.</text>
</comment>
<keyword evidence="14" id="KW-1185">Reference proteome</keyword>
<dbReference type="GO" id="GO:0000287">
    <property type="term" value="F:magnesium ion binding"/>
    <property type="evidence" value="ECO:0007669"/>
    <property type="project" value="UniProtKB-UniRule"/>
</dbReference>
<evidence type="ECO:0000313" key="13">
    <source>
        <dbReference type="EMBL" id="ACS33136.1"/>
    </source>
</evidence>
<dbReference type="UniPathway" id="UPA00074">
    <property type="reaction ID" value="UER00124"/>
</dbReference>
<dbReference type="GO" id="GO:0006189">
    <property type="term" value="P:'de novo' IMP biosynthetic process"/>
    <property type="evidence" value="ECO:0007669"/>
    <property type="project" value="UniProtKB-UniRule"/>
</dbReference>
<dbReference type="KEGG" id="tga:TGAM_0634"/>
<evidence type="ECO:0000256" key="5">
    <source>
        <dbReference type="ARBA" id="ARBA00022755"/>
    </source>
</evidence>
<comment type="cofactor">
    <cofactor evidence="7 10">
        <name>Mg(2+)</name>
        <dbReference type="ChEBI" id="CHEBI:18420"/>
    </cofactor>
    <text evidence="7 10">Binds 1 Mg(2+) ion per subunit.</text>
</comment>
<reference evidence="13 14" key="1">
    <citation type="journal article" date="2007" name="Genome Biol.">
        <title>Genome analysis and genome-wide proteomics of Thermococcus gammatolerans, the most radioresistant organism known amongst the Archaea.</title>
        <authorList>
            <person name="Zivanovic Y."/>
            <person name="Armengaud J."/>
            <person name="Lagorce A."/>
            <person name="Leplat C."/>
            <person name="Guerin P."/>
            <person name="Dutertre M."/>
            <person name="Anthouard V."/>
            <person name="Forterre P."/>
            <person name="Wincker P."/>
            <person name="Confalonieri F."/>
        </authorList>
    </citation>
    <scope>NUCLEOTIDE SEQUENCE [LARGE SCALE GENOMIC DNA]</scope>
    <source>
        <strain evidence="14">DSM 15229 / JCM 11827 / EJ3</strain>
    </source>
</reference>